<dbReference type="InterPro" id="IPR013126">
    <property type="entry name" value="Hsp_70_fam"/>
</dbReference>
<dbReference type="FunFam" id="3.90.640.10:FF:000003">
    <property type="entry name" value="Molecular chaperone DnaK"/>
    <property type="match status" value="1"/>
</dbReference>
<reference evidence="4" key="1">
    <citation type="submission" date="2019-01" db="EMBL/GenBank/DDBJ databases">
        <title>Anaerobic oxidation of ethane by archaea from a marine hydrocarbon seep.</title>
        <authorList>
            <person name="Musat F."/>
        </authorList>
    </citation>
    <scope>NUCLEOTIDE SEQUENCE [LARGE SCALE GENOMIC DNA]</scope>
</reference>
<dbReference type="PRINTS" id="PR00301">
    <property type="entry name" value="HEATSHOCK70"/>
</dbReference>
<dbReference type="GO" id="GO:0005524">
    <property type="term" value="F:ATP binding"/>
    <property type="evidence" value="ECO:0007669"/>
    <property type="project" value="UniProtKB-KW"/>
</dbReference>
<dbReference type="InterPro" id="IPR029047">
    <property type="entry name" value="HSP70_peptide-bd_sf"/>
</dbReference>
<dbReference type="InterPro" id="IPR011990">
    <property type="entry name" value="TPR-like_helical_dom_sf"/>
</dbReference>
<accession>A0A8B3S1K9</accession>
<dbReference type="Gene3D" id="2.60.34.10">
    <property type="entry name" value="Substrate Binding Domain Of DNAk, Chain A, domain 1"/>
    <property type="match status" value="1"/>
</dbReference>
<dbReference type="GO" id="GO:0140662">
    <property type="term" value="F:ATP-dependent protein folding chaperone"/>
    <property type="evidence" value="ECO:0007669"/>
    <property type="project" value="InterPro"/>
</dbReference>
<dbReference type="Gene3D" id="1.25.40.10">
    <property type="entry name" value="Tetratricopeptide repeat domain"/>
    <property type="match status" value="1"/>
</dbReference>
<dbReference type="EMBL" id="RPGO01000028">
    <property type="protein sequence ID" value="RZB29365.1"/>
    <property type="molecule type" value="Genomic_DNA"/>
</dbReference>
<dbReference type="Proteomes" id="UP000291831">
    <property type="component" value="Unassembled WGS sequence"/>
</dbReference>
<gene>
    <name evidence="3" type="ORF">AEth_01182</name>
</gene>
<dbReference type="InterPro" id="IPR018181">
    <property type="entry name" value="Heat_shock_70_CS"/>
</dbReference>
<dbReference type="PROSITE" id="PS00329">
    <property type="entry name" value="HSP70_2"/>
    <property type="match status" value="1"/>
</dbReference>
<dbReference type="InterPro" id="IPR009003">
    <property type="entry name" value="Peptidase_S1_PA"/>
</dbReference>
<dbReference type="Pfam" id="PF00012">
    <property type="entry name" value="HSP70"/>
    <property type="match status" value="1"/>
</dbReference>
<dbReference type="SUPFAM" id="SSF100920">
    <property type="entry name" value="Heat shock protein 70kD (HSP70), peptide-binding domain"/>
    <property type="match status" value="1"/>
</dbReference>
<keyword evidence="1" id="KW-0547">Nucleotide-binding</keyword>
<dbReference type="SUPFAM" id="SSF50494">
    <property type="entry name" value="Trypsin-like serine proteases"/>
    <property type="match status" value="1"/>
</dbReference>
<evidence type="ECO:0000256" key="2">
    <source>
        <dbReference type="ARBA" id="ARBA00022840"/>
    </source>
</evidence>
<keyword evidence="2" id="KW-0067">ATP-binding</keyword>
<evidence type="ECO:0000256" key="1">
    <source>
        <dbReference type="ARBA" id="ARBA00022741"/>
    </source>
</evidence>
<sequence>MINFPMIDTLKSYFSSEKKIDRFEKKLQKAVSANDQEKIVSIFSKEFRILLNEKNVQRLSNLILRYGSLIENITLLSKEIQSDCFKQAIGLLEENKLDAAALELCDYFGFNVEAIEILAKRGRANELTVHVTKDKVVDRELLQSAIICWEKYNGDIRTDQTMCGILKNIAEFSIESIPDNPRVREAVGEFKAAAFLYVIEGNLSDAAKCYENAGVYPEACKFYEYAGDNEGVSRAAESLGDLEKALEFVVKPERKVKLLMGLERFFEAREFAAGLEHPDEYFGLIKEMAKKRMDVKIKSSDFVGAMKLADVAECGQSTRKEILLLGREHFSREIASLASGEDAESIYRDWIKLEENAGKFEEAGRIAEDDLNDSELAIEYYEKANLINRAIGLVDPDNLIKLAELHEKGGNLLKAANFYRLVERYDEAYTLYENIQHFKEAIECYLKTSDPSRDVLIRLCAGAGEFERVVEIYMESGTFQDLEKALSIAKTYDLTSHIRVIQDKITEHLLGSETDLKRLFTRAMDEVLGSYSQVFGIDFGTTNSVAAIFNKKSKEAEIILTFNGSEFEPSFFGIDDDNHPIFGEAARLRSLIAPNTVIGRVKRSIGTGKKFLIGGKRYRSEEVVAKILQRFRLNADTYLKSKVESRFYELLDSNNLKFTEETLNKFLNEQKGYSHIKDVVLSVPAYFNDSQKRATRDSAEIAGLRVRRLLHEPTAAALAYGYQRAYSGRLEVVDLGGGTLDISILDVDKGVYDIQAIGGDTKLGGSDIDLEIVRYVAENIKATIGVDINEKSHPIEFARLIDACENLKINLSSVNEYTMELVHFLNRPAYTFTINRTELEKLSQHILDRIKAKIEEIKTDSVLNVDHFLLVGNATKMPAVGKLVEKTIRARNLGGIDPGTVVARGSALEGAILAGDITQSLLLDIVPYSLGVAAVKRASEHNEKEISRLIERNSKIPINKSNIYSTAKDNQPNVHVEVYQGESKDPHKNYFLGDFILDEISPAPAGMPQIEVTFDIDADCILTVTAVDKGTGNKQSIRIEGAITLSPNEKRNLRRYFTESEQVHSLEKDLKNLTIEIERLKSSCDKSIDVAERSTNDFFELFHERVEVNASFYTANSDQVSAIQDMFTKKNQLNYDILKYKDQFTTILNNVKRVQIRHLDFSDNSILSKLQERIDLLSNYRVALKSLIASVEENVTTTVIGWLEILKSMEPNTDKMTPLEEANYYLTMGRVDKARKILESVADKEGLTEKAFHLLLKCYIRLGLREEYRNTHKRFGSLFGLKYPDFNRLNAFLNAVDDSIFMIQKISQKKGYYSGSGFCIAPNLIVTNRHVVEGSKTSDIKIIGKNKIYTVDELKLDPINDLAILKLSGDLKPLRDGEFDFVEPGEQILAIGFPSPNSEIFSENIYISKGIVNSIRKIDVSSERVIFIDAKIGKGMSGSPLINEIGEVVGIVTLVRYQPIGQNGRGIIAVEDQPVALPIHLIKKYLIS</sequence>
<organism evidence="3 4">
    <name type="scientific">Candidatus Argoarchaeum ethanivorans</name>
    <dbReference type="NCBI Taxonomy" id="2608793"/>
    <lineage>
        <taxon>Archaea</taxon>
        <taxon>Methanobacteriati</taxon>
        <taxon>Methanobacteriota</taxon>
        <taxon>Stenosarchaea group</taxon>
        <taxon>Methanomicrobia</taxon>
        <taxon>Methanosarcinales</taxon>
        <taxon>Methanosarcinales incertae sedis</taxon>
        <taxon>GOM Arc I cluster</taxon>
        <taxon>Candidatus Argoarchaeum</taxon>
    </lineage>
</organism>
<evidence type="ECO:0000313" key="3">
    <source>
        <dbReference type="EMBL" id="RZB29365.1"/>
    </source>
</evidence>
<dbReference type="Gene3D" id="3.30.420.40">
    <property type="match status" value="3"/>
</dbReference>
<dbReference type="PANTHER" id="PTHR19375">
    <property type="entry name" value="HEAT SHOCK PROTEIN 70KDA"/>
    <property type="match status" value="1"/>
</dbReference>
<dbReference type="Gene3D" id="2.40.10.120">
    <property type="match status" value="1"/>
</dbReference>
<dbReference type="Pfam" id="PF13365">
    <property type="entry name" value="Trypsin_2"/>
    <property type="match status" value="1"/>
</dbReference>
<dbReference type="SUPFAM" id="SSF53067">
    <property type="entry name" value="Actin-like ATPase domain"/>
    <property type="match status" value="2"/>
</dbReference>
<comment type="caution">
    <text evidence="3">The sequence shown here is derived from an EMBL/GenBank/DDBJ whole genome shotgun (WGS) entry which is preliminary data.</text>
</comment>
<dbReference type="SUPFAM" id="SSF48452">
    <property type="entry name" value="TPR-like"/>
    <property type="match status" value="1"/>
</dbReference>
<protein>
    <submittedName>
        <fullName evidence="3">Molecular chaperone DnaK</fullName>
    </submittedName>
</protein>
<dbReference type="Gene3D" id="3.90.640.10">
    <property type="entry name" value="Actin, Chain A, domain 4"/>
    <property type="match status" value="1"/>
</dbReference>
<proteinExistence type="predicted"/>
<name>A0A8B3S1K9_9EURY</name>
<evidence type="ECO:0000313" key="4">
    <source>
        <dbReference type="Proteomes" id="UP000291831"/>
    </source>
</evidence>
<dbReference type="InterPro" id="IPR043129">
    <property type="entry name" value="ATPase_NBD"/>
</dbReference>